<evidence type="ECO:0000313" key="3">
    <source>
        <dbReference type="EMBL" id="MCU4754416.1"/>
    </source>
</evidence>
<evidence type="ECO:0000259" key="1">
    <source>
        <dbReference type="Pfam" id="PF01408"/>
    </source>
</evidence>
<dbReference type="InterPro" id="IPR055170">
    <property type="entry name" value="GFO_IDH_MocA-like_dom"/>
</dbReference>
<dbReference type="PANTHER" id="PTHR43377:SF1">
    <property type="entry name" value="BILIVERDIN REDUCTASE A"/>
    <property type="match status" value="1"/>
</dbReference>
<name>A0AAP2ZC03_9EURY</name>
<dbReference type="Gene3D" id="3.40.50.720">
    <property type="entry name" value="NAD(P)-binding Rossmann-like Domain"/>
    <property type="match status" value="1"/>
</dbReference>
<dbReference type="Pfam" id="PF01408">
    <property type="entry name" value="GFO_IDH_MocA"/>
    <property type="match status" value="1"/>
</dbReference>
<dbReference type="Proteomes" id="UP001321047">
    <property type="component" value="Unassembled WGS sequence"/>
</dbReference>
<evidence type="ECO:0000313" key="4">
    <source>
        <dbReference type="Proteomes" id="UP001321047"/>
    </source>
</evidence>
<dbReference type="InterPro" id="IPR051450">
    <property type="entry name" value="Gfo/Idh/MocA_Oxidoreductases"/>
</dbReference>
<dbReference type="PANTHER" id="PTHR43377">
    <property type="entry name" value="BILIVERDIN REDUCTASE A"/>
    <property type="match status" value="1"/>
</dbReference>
<dbReference type="RefSeq" id="WP_342810717.1">
    <property type="nucleotide sequence ID" value="NZ_JAOPJZ010000043.1"/>
</dbReference>
<protein>
    <submittedName>
        <fullName evidence="3">Gfo/Idh/MocA family oxidoreductase</fullName>
    </submittedName>
</protein>
<dbReference type="SUPFAM" id="SSF51735">
    <property type="entry name" value="NAD(P)-binding Rossmann-fold domains"/>
    <property type="match status" value="1"/>
</dbReference>
<reference evidence="3 4" key="1">
    <citation type="submission" date="2022-09" db="EMBL/GenBank/DDBJ databases">
        <title>Enrichment on poylsaccharides allowed isolation of novel metabolic and taxonomic groups of Haloarchaea.</title>
        <authorList>
            <person name="Sorokin D.Y."/>
            <person name="Elcheninov A.G."/>
            <person name="Khizhniak T.V."/>
            <person name="Kolganova T.V."/>
            <person name="Kublanov I.V."/>
        </authorList>
    </citation>
    <scope>NUCLEOTIDE SEQUENCE [LARGE SCALE GENOMIC DNA]</scope>
    <source>
        <strain evidence="3 4">AArc-curdl1</strain>
    </source>
</reference>
<feature type="domain" description="GFO/IDH/MocA-like oxidoreductase" evidence="2">
    <location>
        <begin position="171"/>
        <end position="240"/>
    </location>
</feature>
<sequence>MTRHRSEAVVNDGEEPSKLRAGVIGVGAMGANHARIYSECRDIDLVGVVDLDHELAMDVAKQYGTTAVQLADLVESCDLVSVAVPTFAHADTVRTCLEAEIHVLVEKPLTESLEEGRALCRQANEANALLQVGHVERFNPAVDTAAAIIEDLEVIAIDAQRLGPPVDRPDLDGVVLDLMIHDIDVIGSLLGSNPTKIAAQGTGDGQYATATMHYDDVIASVTASRRTQKKVRTLTITTSECLIEVDYLEQSVLIHRDSYPEYVTDDGTNRYRHESVIERPRVHNGEPLKREIRSFIDAIRTGSEPAVTATDGLEALETVTEIERLIDDGGQEVIVR</sequence>
<dbReference type="InterPro" id="IPR036291">
    <property type="entry name" value="NAD(P)-bd_dom_sf"/>
</dbReference>
<gene>
    <name evidence="3" type="ORF">OB919_21005</name>
</gene>
<organism evidence="3 4">
    <name type="scientific">Natronosalvus hydrolyticus</name>
    <dbReference type="NCBI Taxonomy" id="2979988"/>
    <lineage>
        <taxon>Archaea</taxon>
        <taxon>Methanobacteriati</taxon>
        <taxon>Methanobacteriota</taxon>
        <taxon>Stenosarchaea group</taxon>
        <taxon>Halobacteria</taxon>
        <taxon>Halobacteriales</taxon>
        <taxon>Natrialbaceae</taxon>
        <taxon>Natronosalvus</taxon>
    </lineage>
</organism>
<evidence type="ECO:0000259" key="2">
    <source>
        <dbReference type="Pfam" id="PF22725"/>
    </source>
</evidence>
<comment type="caution">
    <text evidence="3">The sequence shown here is derived from an EMBL/GenBank/DDBJ whole genome shotgun (WGS) entry which is preliminary data.</text>
</comment>
<accession>A0AAP2ZC03</accession>
<dbReference type="EMBL" id="JAOPJZ010000043">
    <property type="protein sequence ID" value="MCU4754416.1"/>
    <property type="molecule type" value="Genomic_DNA"/>
</dbReference>
<dbReference type="GO" id="GO:0000166">
    <property type="term" value="F:nucleotide binding"/>
    <property type="evidence" value="ECO:0007669"/>
    <property type="project" value="InterPro"/>
</dbReference>
<dbReference type="Pfam" id="PF22725">
    <property type="entry name" value="GFO_IDH_MocA_C3"/>
    <property type="match status" value="1"/>
</dbReference>
<proteinExistence type="predicted"/>
<keyword evidence="4" id="KW-1185">Reference proteome</keyword>
<dbReference type="AlphaFoldDB" id="A0AAP2ZC03"/>
<dbReference type="InterPro" id="IPR000683">
    <property type="entry name" value="Gfo/Idh/MocA-like_OxRdtase_N"/>
</dbReference>
<dbReference type="SUPFAM" id="SSF55347">
    <property type="entry name" value="Glyceraldehyde-3-phosphate dehydrogenase-like, C-terminal domain"/>
    <property type="match status" value="1"/>
</dbReference>
<feature type="domain" description="Gfo/Idh/MocA-like oxidoreductase N-terminal" evidence="1">
    <location>
        <begin position="19"/>
        <end position="134"/>
    </location>
</feature>
<dbReference type="Gene3D" id="3.30.360.10">
    <property type="entry name" value="Dihydrodipicolinate Reductase, domain 2"/>
    <property type="match status" value="1"/>
</dbReference>